<dbReference type="PANTHER" id="PTHR43877">
    <property type="entry name" value="AMINOALKYLPHOSPHONATE N-ACETYLTRANSFERASE-RELATED-RELATED"/>
    <property type="match status" value="1"/>
</dbReference>
<name>A0A0N8PSV7_9CHLR</name>
<dbReference type="Gene3D" id="3.40.630.30">
    <property type="match status" value="1"/>
</dbReference>
<dbReference type="EMBL" id="LJCR01000176">
    <property type="protein sequence ID" value="KPV53797.1"/>
    <property type="molecule type" value="Genomic_DNA"/>
</dbReference>
<organism evidence="4 5">
    <name type="scientific">Kouleothrix aurantiaca</name>
    <dbReference type="NCBI Taxonomy" id="186479"/>
    <lineage>
        <taxon>Bacteria</taxon>
        <taxon>Bacillati</taxon>
        <taxon>Chloroflexota</taxon>
        <taxon>Chloroflexia</taxon>
        <taxon>Chloroflexales</taxon>
        <taxon>Roseiflexineae</taxon>
        <taxon>Roseiflexaceae</taxon>
        <taxon>Kouleothrix</taxon>
    </lineage>
</organism>
<protein>
    <recommendedName>
        <fullName evidence="3">N-acetyltransferase domain-containing protein</fullName>
    </recommendedName>
</protein>
<evidence type="ECO:0000256" key="1">
    <source>
        <dbReference type="ARBA" id="ARBA00022679"/>
    </source>
</evidence>
<dbReference type="InterPro" id="IPR050832">
    <property type="entry name" value="Bact_Acetyltransf"/>
</dbReference>
<comment type="caution">
    <text evidence="4">The sequence shown here is derived from an EMBL/GenBank/DDBJ whole genome shotgun (WGS) entry which is preliminary data.</text>
</comment>
<evidence type="ECO:0000259" key="3">
    <source>
        <dbReference type="PROSITE" id="PS51186"/>
    </source>
</evidence>
<dbReference type="Pfam" id="PF00583">
    <property type="entry name" value="Acetyltransf_1"/>
    <property type="match status" value="1"/>
</dbReference>
<gene>
    <name evidence="4" type="ORF">SE17_07510</name>
</gene>
<evidence type="ECO:0000256" key="2">
    <source>
        <dbReference type="ARBA" id="ARBA00023315"/>
    </source>
</evidence>
<keyword evidence="1" id="KW-0808">Transferase</keyword>
<dbReference type="InterPro" id="IPR000182">
    <property type="entry name" value="GNAT_dom"/>
</dbReference>
<accession>A0A0N8PSV7</accession>
<evidence type="ECO:0000313" key="5">
    <source>
        <dbReference type="Proteomes" id="UP000050509"/>
    </source>
</evidence>
<dbReference type="AlphaFoldDB" id="A0A0N8PSV7"/>
<proteinExistence type="predicted"/>
<keyword evidence="2" id="KW-0012">Acyltransferase</keyword>
<dbReference type="CDD" id="cd04301">
    <property type="entry name" value="NAT_SF"/>
    <property type="match status" value="1"/>
</dbReference>
<dbReference type="InterPro" id="IPR016181">
    <property type="entry name" value="Acyl_CoA_acyltransferase"/>
</dbReference>
<dbReference type="Proteomes" id="UP000050509">
    <property type="component" value="Unassembled WGS sequence"/>
</dbReference>
<keyword evidence="5" id="KW-1185">Reference proteome</keyword>
<dbReference type="PANTHER" id="PTHR43877:SF2">
    <property type="entry name" value="AMINOALKYLPHOSPHONATE N-ACETYLTRANSFERASE-RELATED"/>
    <property type="match status" value="1"/>
</dbReference>
<dbReference type="SUPFAM" id="SSF55729">
    <property type="entry name" value="Acyl-CoA N-acyltransferases (Nat)"/>
    <property type="match status" value="1"/>
</dbReference>
<sequence>MAEATIRPIDAHAPEEIQCVASRMRDALSEVEGAERGAALYTLEWLEERVRWHLAHPRACVLVAVDSEQQIVGHTIVRAEQDNDGPPYGLISTTYVLPAARRAGLAQRFLHLAEVWFRAETLASCCTWTSASNAPLIALYTRNGYAQWDAGPNDLNGTPMIKLGKLL</sequence>
<reference evidence="4 5" key="1">
    <citation type="submission" date="2015-09" db="EMBL/GenBank/DDBJ databases">
        <title>Draft genome sequence of Kouleothrix aurantiaca JCM 19913.</title>
        <authorList>
            <person name="Hemp J."/>
        </authorList>
    </citation>
    <scope>NUCLEOTIDE SEQUENCE [LARGE SCALE GENOMIC DNA]</scope>
    <source>
        <strain evidence="4 5">COM-B</strain>
    </source>
</reference>
<dbReference type="GO" id="GO:0016747">
    <property type="term" value="F:acyltransferase activity, transferring groups other than amino-acyl groups"/>
    <property type="evidence" value="ECO:0007669"/>
    <property type="project" value="InterPro"/>
</dbReference>
<feature type="domain" description="N-acetyltransferase" evidence="3">
    <location>
        <begin position="4"/>
        <end position="165"/>
    </location>
</feature>
<dbReference type="PROSITE" id="PS51186">
    <property type="entry name" value="GNAT"/>
    <property type="match status" value="1"/>
</dbReference>
<evidence type="ECO:0000313" key="4">
    <source>
        <dbReference type="EMBL" id="KPV53797.1"/>
    </source>
</evidence>